<reference evidence="9 10" key="1">
    <citation type="submission" date="2021-03" db="EMBL/GenBank/DDBJ databases">
        <title>Genomic and phenotypic characterization of Chloracidobacterium isolates provides evidence for multiple species.</title>
        <authorList>
            <person name="Saini M.K."/>
            <person name="Costas A.M.G."/>
            <person name="Tank M."/>
            <person name="Bryant D.A."/>
        </authorList>
    </citation>
    <scope>NUCLEOTIDE SEQUENCE [LARGE SCALE GENOMIC DNA]</scope>
    <source>
        <strain evidence="9 10">BV2-C</strain>
    </source>
</reference>
<dbReference type="PROSITE" id="PS51733">
    <property type="entry name" value="BPL_LPL_CATALYTIC"/>
    <property type="match status" value="1"/>
</dbReference>
<protein>
    <recommendedName>
        <fullName evidence="6">Octanoyltransferase</fullName>
        <ecNumber evidence="6">2.3.1.181</ecNumber>
    </recommendedName>
    <alternativeName>
        <fullName evidence="6">Lipoate-protein ligase B</fullName>
    </alternativeName>
    <alternativeName>
        <fullName evidence="6">Lipoyl/octanoyl transferase</fullName>
    </alternativeName>
    <alternativeName>
        <fullName evidence="6">Octanoyl-[acyl-carrier-protein]-protein N-octanoyltransferase</fullName>
    </alternativeName>
</protein>
<dbReference type="InterPro" id="IPR020605">
    <property type="entry name" value="Octanoyltransferase_CS"/>
</dbReference>
<dbReference type="InterPro" id="IPR020084">
    <property type="entry name" value="NUDIX_hydrolase_CS"/>
</dbReference>
<dbReference type="InterPro" id="IPR000544">
    <property type="entry name" value="Octanoyltransferase"/>
</dbReference>
<dbReference type="InterPro" id="IPR004143">
    <property type="entry name" value="BPL_LPL_catalytic"/>
</dbReference>
<dbReference type="SUPFAM" id="SSF55811">
    <property type="entry name" value="Nudix"/>
    <property type="match status" value="1"/>
</dbReference>
<evidence type="ECO:0000259" key="8">
    <source>
        <dbReference type="PROSITE" id="PS51733"/>
    </source>
</evidence>
<feature type="binding site" evidence="6">
    <location>
        <begin position="160"/>
        <end position="162"/>
    </location>
    <ligand>
        <name>substrate</name>
    </ligand>
</feature>
<dbReference type="Gene3D" id="3.90.79.10">
    <property type="entry name" value="Nucleoside Triphosphate Pyrophosphohydrolase"/>
    <property type="match status" value="1"/>
</dbReference>
<dbReference type="CDD" id="cd04664">
    <property type="entry name" value="NUDIX_DHNTPase_like"/>
    <property type="match status" value="1"/>
</dbReference>
<feature type="domain" description="BPL/LPL catalytic" evidence="8">
    <location>
        <begin position="34"/>
        <end position="217"/>
    </location>
</feature>
<dbReference type="HAMAP" id="MF_00013">
    <property type="entry name" value="LipB"/>
    <property type="match status" value="1"/>
</dbReference>
<feature type="binding site" evidence="6">
    <location>
        <begin position="147"/>
        <end position="149"/>
    </location>
    <ligand>
        <name>substrate</name>
    </ligand>
</feature>
<comment type="subcellular location">
    <subcellularLocation>
        <location evidence="6">Cytoplasm</location>
    </subcellularLocation>
</comment>
<dbReference type="InterPro" id="IPR015797">
    <property type="entry name" value="NUDIX_hydrolase-like_dom_sf"/>
</dbReference>
<dbReference type="PROSITE" id="PS01313">
    <property type="entry name" value="LIPB"/>
    <property type="match status" value="1"/>
</dbReference>
<dbReference type="EC" id="2.3.1.181" evidence="6"/>
<dbReference type="GO" id="GO:0033819">
    <property type="term" value="F:lipoyl(octanoyl) transferase activity"/>
    <property type="evidence" value="ECO:0007669"/>
    <property type="project" value="UniProtKB-EC"/>
</dbReference>
<dbReference type="PANTHER" id="PTHR10993:SF7">
    <property type="entry name" value="LIPOYLTRANSFERASE 2, MITOCHONDRIAL-RELATED"/>
    <property type="match status" value="1"/>
</dbReference>
<dbReference type="PANTHER" id="PTHR10993">
    <property type="entry name" value="OCTANOYLTRANSFERASE"/>
    <property type="match status" value="1"/>
</dbReference>
<comment type="miscellaneous">
    <text evidence="6">In the reaction, the free carboxyl group of octanoic acid is attached via an amide linkage to the epsilon-amino group of a specific lysine residue of lipoyl domains of lipoate-dependent enzymes.</text>
</comment>
<sequence length="365" mass="40229">MSAPRWLEVWSLGVVDYAAGLTMQEQLVAQRRQGVIPDTLLLLEHPPVITLGRAAKAQHVVAPAAVLESQGMAVYETGRGGDVTYHGWGQLVGYPILDLNPDRRDIRRYMRDLEEALIRALAEYGISAGRVSGLTGVWVAGERKIAALGVRVSRWITSHGFALNVTTRLDDFNFIVPCGIADKAVTSLAHETGASPSLDEVGARVSHHLGQVFERDVVERQVTQASVQVWLVRERAGQVEYLVLRRTAARGGFWQPITGRVEPGESPAQAARREAYEETGYDILPRELGLVRTSLMTTEWYPPAAQGPVFNREHAFVARIADDVAVRLQATEHDACAWLPCEAALARLGWDGHRAALRQVHQTDL</sequence>
<dbReference type="EMBL" id="CP072648">
    <property type="protein sequence ID" value="QUW02675.1"/>
    <property type="molecule type" value="Genomic_DNA"/>
</dbReference>
<dbReference type="Gene3D" id="3.30.930.10">
    <property type="entry name" value="Bira Bifunctional Protein, Domain 2"/>
    <property type="match status" value="1"/>
</dbReference>
<accession>A0ABX8BAV2</accession>
<feature type="domain" description="Nudix hydrolase" evidence="7">
    <location>
        <begin position="222"/>
        <end position="362"/>
    </location>
</feature>
<evidence type="ECO:0000313" key="10">
    <source>
        <dbReference type="Proteomes" id="UP000676506"/>
    </source>
</evidence>
<dbReference type="RefSeq" id="WP_211428566.1">
    <property type="nucleotide sequence ID" value="NZ_CP072648.1"/>
</dbReference>
<evidence type="ECO:0000256" key="3">
    <source>
        <dbReference type="ARBA" id="ARBA00022801"/>
    </source>
</evidence>
<evidence type="ECO:0000256" key="6">
    <source>
        <dbReference type="HAMAP-Rule" id="MF_00013"/>
    </source>
</evidence>
<keyword evidence="2 6" id="KW-0808">Transferase</keyword>
<dbReference type="Pfam" id="PF21948">
    <property type="entry name" value="LplA-B_cat"/>
    <property type="match status" value="1"/>
</dbReference>
<keyword evidence="6" id="KW-0963">Cytoplasm</keyword>
<dbReference type="SUPFAM" id="SSF55681">
    <property type="entry name" value="Class II aaRS and biotin synthetases"/>
    <property type="match status" value="1"/>
</dbReference>
<dbReference type="Pfam" id="PF00293">
    <property type="entry name" value="NUDIX"/>
    <property type="match status" value="1"/>
</dbReference>
<dbReference type="CDD" id="cd16444">
    <property type="entry name" value="LipB"/>
    <property type="match status" value="1"/>
</dbReference>
<feature type="binding site" evidence="6">
    <location>
        <begin position="79"/>
        <end position="86"/>
    </location>
    <ligand>
        <name>substrate</name>
    </ligand>
</feature>
<gene>
    <name evidence="6 9" type="primary">lipB</name>
    <name evidence="9" type="ORF">J8C06_10060</name>
</gene>
<comment type="catalytic activity">
    <reaction evidence="6">
        <text>octanoyl-[ACP] + L-lysyl-[protein] = N(6)-octanoyl-L-lysyl-[protein] + holo-[ACP] + H(+)</text>
        <dbReference type="Rhea" id="RHEA:17665"/>
        <dbReference type="Rhea" id="RHEA-COMP:9636"/>
        <dbReference type="Rhea" id="RHEA-COMP:9685"/>
        <dbReference type="Rhea" id="RHEA-COMP:9752"/>
        <dbReference type="Rhea" id="RHEA-COMP:9928"/>
        <dbReference type="ChEBI" id="CHEBI:15378"/>
        <dbReference type="ChEBI" id="CHEBI:29969"/>
        <dbReference type="ChEBI" id="CHEBI:64479"/>
        <dbReference type="ChEBI" id="CHEBI:78463"/>
        <dbReference type="ChEBI" id="CHEBI:78809"/>
        <dbReference type="EC" id="2.3.1.181"/>
    </reaction>
</comment>
<dbReference type="NCBIfam" id="TIGR00214">
    <property type="entry name" value="lipB"/>
    <property type="match status" value="1"/>
</dbReference>
<organism evidence="9 10">
    <name type="scientific">Chloracidobacterium validum</name>
    <dbReference type="NCBI Taxonomy" id="2821543"/>
    <lineage>
        <taxon>Bacteria</taxon>
        <taxon>Pseudomonadati</taxon>
        <taxon>Acidobacteriota</taxon>
        <taxon>Terriglobia</taxon>
        <taxon>Terriglobales</taxon>
        <taxon>Acidobacteriaceae</taxon>
        <taxon>Chloracidobacterium</taxon>
    </lineage>
</organism>
<feature type="active site" description="Acyl-thioester intermediate" evidence="6">
    <location>
        <position position="178"/>
    </location>
</feature>
<dbReference type="Proteomes" id="UP000676506">
    <property type="component" value="Chromosome 1"/>
</dbReference>
<dbReference type="PROSITE" id="PS00893">
    <property type="entry name" value="NUDIX_BOX"/>
    <property type="match status" value="1"/>
</dbReference>
<dbReference type="PROSITE" id="PS51462">
    <property type="entry name" value="NUDIX"/>
    <property type="match status" value="1"/>
</dbReference>
<comment type="pathway">
    <text evidence="1 6">Protein modification; protein lipoylation via endogenous pathway; protein N(6)-(lipoyl)lysine from octanoyl-[acyl-carrier-protein]: step 1/2.</text>
</comment>
<evidence type="ECO:0000313" key="9">
    <source>
        <dbReference type="EMBL" id="QUW02675.1"/>
    </source>
</evidence>
<evidence type="ECO:0000256" key="5">
    <source>
        <dbReference type="ARBA" id="ARBA00024732"/>
    </source>
</evidence>
<dbReference type="NCBIfam" id="NF010925">
    <property type="entry name" value="PRK14345.1"/>
    <property type="match status" value="1"/>
</dbReference>
<dbReference type="InterPro" id="IPR000086">
    <property type="entry name" value="NUDIX_hydrolase_dom"/>
</dbReference>
<keyword evidence="4 6" id="KW-0012">Acyltransferase</keyword>
<name>A0ABX8BAV2_9BACT</name>
<evidence type="ECO:0000256" key="4">
    <source>
        <dbReference type="ARBA" id="ARBA00023315"/>
    </source>
</evidence>
<keyword evidence="10" id="KW-1185">Reference proteome</keyword>
<feature type="site" description="Lowers pKa of active site Cys" evidence="6">
    <location>
        <position position="144"/>
    </location>
</feature>
<evidence type="ECO:0000256" key="2">
    <source>
        <dbReference type="ARBA" id="ARBA00022679"/>
    </source>
</evidence>
<evidence type="ECO:0000259" key="7">
    <source>
        <dbReference type="PROSITE" id="PS51462"/>
    </source>
</evidence>
<keyword evidence="3" id="KW-0378">Hydrolase</keyword>
<comment type="similarity">
    <text evidence="6">Belongs to the LipB family.</text>
</comment>
<proteinExistence type="inferred from homology"/>
<comment type="function">
    <text evidence="5 6">Catalyzes the transfer of endogenously produced octanoic acid from octanoyl-acyl-carrier-protein onto the lipoyl domains of lipoate-dependent enzymes. Lipoyl-ACP can also act as a substrate although octanoyl-ACP is likely to be the physiological substrate.</text>
</comment>
<dbReference type="InterPro" id="IPR045864">
    <property type="entry name" value="aa-tRNA-synth_II/BPL/LPL"/>
</dbReference>
<evidence type="ECO:0000256" key="1">
    <source>
        <dbReference type="ARBA" id="ARBA00004821"/>
    </source>
</evidence>